<accession>U5CVT8</accession>
<dbReference type="AlphaFoldDB" id="U5CVT8"/>
<proteinExistence type="predicted"/>
<dbReference type="EMBL" id="KI393853">
    <property type="protein sequence ID" value="ERN06984.1"/>
    <property type="molecule type" value="Genomic_DNA"/>
</dbReference>
<reference evidence="2" key="1">
    <citation type="journal article" date="2013" name="Science">
        <title>The Amborella genome and the evolution of flowering plants.</title>
        <authorList>
            <consortium name="Amborella Genome Project"/>
        </authorList>
    </citation>
    <scope>NUCLEOTIDE SEQUENCE [LARGE SCALE GENOMIC DNA]</scope>
</reference>
<protein>
    <submittedName>
        <fullName evidence="1">Uncharacterized protein</fullName>
    </submittedName>
</protein>
<dbReference type="Proteomes" id="UP000017836">
    <property type="component" value="Unassembled WGS sequence"/>
</dbReference>
<dbReference type="HOGENOM" id="CLU_2577099_0_0_1"/>
<sequence>MADTSLLKLLHVGFGEAPPPLPNKAFIGHSQLPNPQPCSLIGRHTLSNLTRLIRDPHPKEVALQPINQSCHIGRECKEESF</sequence>
<name>U5CVT8_AMBTC</name>
<dbReference type="Gramene" id="ERN06984">
    <property type="protein sequence ID" value="ERN06984"/>
    <property type="gene ID" value="AMTR_s05169p00002110"/>
</dbReference>
<organism evidence="1 2">
    <name type="scientific">Amborella trichopoda</name>
    <dbReference type="NCBI Taxonomy" id="13333"/>
    <lineage>
        <taxon>Eukaryota</taxon>
        <taxon>Viridiplantae</taxon>
        <taxon>Streptophyta</taxon>
        <taxon>Embryophyta</taxon>
        <taxon>Tracheophyta</taxon>
        <taxon>Spermatophyta</taxon>
        <taxon>Magnoliopsida</taxon>
        <taxon>Amborellales</taxon>
        <taxon>Amborellaceae</taxon>
        <taxon>Amborella</taxon>
    </lineage>
</organism>
<keyword evidence="2" id="KW-1185">Reference proteome</keyword>
<gene>
    <name evidence="1" type="ORF">AMTR_s05169p00002110</name>
</gene>
<evidence type="ECO:0000313" key="1">
    <source>
        <dbReference type="EMBL" id="ERN06984.1"/>
    </source>
</evidence>
<evidence type="ECO:0000313" key="2">
    <source>
        <dbReference type="Proteomes" id="UP000017836"/>
    </source>
</evidence>